<dbReference type="CDD" id="cd00814">
    <property type="entry name" value="MetRS_core"/>
    <property type="match status" value="1"/>
</dbReference>
<evidence type="ECO:0000313" key="11">
    <source>
        <dbReference type="Proteomes" id="UP000548582"/>
    </source>
</evidence>
<dbReference type="GO" id="GO:0005524">
    <property type="term" value="F:ATP binding"/>
    <property type="evidence" value="ECO:0007669"/>
    <property type="project" value="UniProtKB-UniRule"/>
</dbReference>
<keyword evidence="2 7" id="KW-0436">Ligase</keyword>
<dbReference type="Gene3D" id="2.170.220.10">
    <property type="match status" value="1"/>
</dbReference>
<dbReference type="AlphaFoldDB" id="A0A848EFQ1"/>
<evidence type="ECO:0000259" key="8">
    <source>
        <dbReference type="Pfam" id="PF09334"/>
    </source>
</evidence>
<keyword evidence="11" id="KW-1185">Reference proteome</keyword>
<dbReference type="InterPro" id="IPR041872">
    <property type="entry name" value="Anticodon_Met"/>
</dbReference>
<dbReference type="GO" id="GO:0006431">
    <property type="term" value="P:methionyl-tRNA aminoacylation"/>
    <property type="evidence" value="ECO:0007669"/>
    <property type="project" value="UniProtKB-UniRule"/>
</dbReference>
<dbReference type="GO" id="GO:0005737">
    <property type="term" value="C:cytoplasm"/>
    <property type="evidence" value="ECO:0007669"/>
    <property type="project" value="UniProtKB-SubCell"/>
</dbReference>
<organism evidence="10 11">
    <name type="scientific">Neoroseomonas marina</name>
    <dbReference type="NCBI Taxonomy" id="1232220"/>
    <lineage>
        <taxon>Bacteria</taxon>
        <taxon>Pseudomonadati</taxon>
        <taxon>Pseudomonadota</taxon>
        <taxon>Alphaproteobacteria</taxon>
        <taxon>Acetobacterales</taxon>
        <taxon>Acetobacteraceae</taxon>
        <taxon>Neoroseomonas</taxon>
    </lineage>
</organism>
<proteinExistence type="inferred from homology"/>
<dbReference type="PANTHER" id="PTHR43326:SF1">
    <property type="entry name" value="METHIONINE--TRNA LIGASE, MITOCHONDRIAL"/>
    <property type="match status" value="1"/>
</dbReference>
<dbReference type="RefSeq" id="WP_170054635.1">
    <property type="nucleotide sequence ID" value="NZ_JABBKX010000004.1"/>
</dbReference>
<dbReference type="Gene3D" id="3.40.50.620">
    <property type="entry name" value="HUPs"/>
    <property type="match status" value="1"/>
</dbReference>
<dbReference type="EC" id="6.1.1.10" evidence="7"/>
<dbReference type="GO" id="GO:0004825">
    <property type="term" value="F:methionine-tRNA ligase activity"/>
    <property type="evidence" value="ECO:0007669"/>
    <property type="project" value="UniProtKB-UniRule"/>
</dbReference>
<feature type="domain" description="Methionyl/Leucyl tRNA synthetase" evidence="8">
    <location>
        <begin position="7"/>
        <end position="377"/>
    </location>
</feature>
<dbReference type="InterPro" id="IPR023457">
    <property type="entry name" value="Met-tRNA_synth_2"/>
</dbReference>
<dbReference type="SUPFAM" id="SSF52374">
    <property type="entry name" value="Nucleotidylyl transferase"/>
    <property type="match status" value="1"/>
</dbReference>
<dbReference type="InterPro" id="IPR009080">
    <property type="entry name" value="tRNAsynth_Ia_anticodon-bd"/>
</dbReference>
<keyword evidence="6 7" id="KW-0030">Aminoacyl-tRNA synthetase</keyword>
<dbReference type="SUPFAM" id="SSF47323">
    <property type="entry name" value="Anticodon-binding domain of a subclass of class I aminoacyl-tRNA synthetases"/>
    <property type="match status" value="1"/>
</dbReference>
<comment type="subcellular location">
    <subcellularLocation>
        <location evidence="7">Cytoplasm</location>
    </subcellularLocation>
</comment>
<sequence length="524" mass="58795">MAKPPIYYTTPIYYVNDKPHIGHAYTSLATDVLARFKRLDGHEVFFLTGTDEHGQKVEKAAKDAGEDPQAFTDRVSQAFRDLTVTMGFSNDDFIRTTEPRHKAACVALWKVLAERGEIYLGDYEGWYAVRDEAFYGPDELTERDGVKYAPSGAPVEWVREPSYFFRLSKWLPELLRRFDLSDGDPERIDIQPESRRNEVRAFVAQGLKDFAGKPEKLDLSVSRTSFTWGVKVPGDEAHVMYVWVDALTNYITAAGYPDTTNPRWKFWPADVHFVGKDIVRFHTIYWPAMLLAAGLAPPKRVFAHGWWTNEGQKISKSLGNVIDPVSLVEEYGLDPVRYFLLREVPFGQDGDFARKALINRLNGELADALGNLANRTLSLIQRNCEGKLPAAAARTEEDGELFASVDALAETVRKQLDQQHFHIALETIFASVREANGYITKMAPWALKKTDVVRMAAVLRHLHTALRTYATLLQPFMPTTMAALLDQLAVPAGARDIAALGKPMADGVALPPPTPLFRKIELPA</sequence>
<feature type="short sequence motif" description="'KMSKS' region" evidence="7">
    <location>
        <begin position="313"/>
        <end position="317"/>
    </location>
</feature>
<dbReference type="InterPro" id="IPR015413">
    <property type="entry name" value="Methionyl/Leucyl_tRNA_Synth"/>
</dbReference>
<dbReference type="Proteomes" id="UP000548582">
    <property type="component" value="Unassembled WGS sequence"/>
</dbReference>
<evidence type="ECO:0000256" key="6">
    <source>
        <dbReference type="ARBA" id="ARBA00023146"/>
    </source>
</evidence>
<protein>
    <recommendedName>
        <fullName evidence="7">Methionine--tRNA ligase</fullName>
        <ecNumber evidence="7">6.1.1.10</ecNumber>
    </recommendedName>
    <alternativeName>
        <fullName evidence="7">Methionyl-tRNA synthetase</fullName>
        <shortName evidence="7">MetRS</shortName>
    </alternativeName>
</protein>
<feature type="domain" description="Methionyl-tRNA synthetase anticodon-binding" evidence="9">
    <location>
        <begin position="388"/>
        <end position="521"/>
    </location>
</feature>
<comment type="catalytic activity">
    <reaction evidence="7">
        <text>tRNA(Met) + L-methionine + ATP = L-methionyl-tRNA(Met) + AMP + diphosphate</text>
        <dbReference type="Rhea" id="RHEA:13481"/>
        <dbReference type="Rhea" id="RHEA-COMP:9667"/>
        <dbReference type="Rhea" id="RHEA-COMP:9698"/>
        <dbReference type="ChEBI" id="CHEBI:30616"/>
        <dbReference type="ChEBI" id="CHEBI:33019"/>
        <dbReference type="ChEBI" id="CHEBI:57844"/>
        <dbReference type="ChEBI" id="CHEBI:78442"/>
        <dbReference type="ChEBI" id="CHEBI:78530"/>
        <dbReference type="ChEBI" id="CHEBI:456215"/>
        <dbReference type="EC" id="6.1.1.10"/>
    </reaction>
</comment>
<comment type="subunit">
    <text evidence="7">Monomer.</text>
</comment>
<name>A0A848EFQ1_9PROT</name>
<keyword evidence="7" id="KW-0963">Cytoplasm</keyword>
<evidence type="ECO:0000313" key="10">
    <source>
        <dbReference type="EMBL" id="NMJ42409.1"/>
    </source>
</evidence>
<keyword evidence="3 7" id="KW-0547">Nucleotide-binding</keyword>
<dbReference type="NCBIfam" id="NF008900">
    <property type="entry name" value="PRK12267.1"/>
    <property type="match status" value="1"/>
</dbReference>
<feature type="short sequence motif" description="'HIGH' region" evidence="7">
    <location>
        <begin position="13"/>
        <end position="23"/>
    </location>
</feature>
<dbReference type="Gene3D" id="1.10.730.10">
    <property type="entry name" value="Isoleucyl-tRNA Synthetase, Domain 1"/>
    <property type="match status" value="1"/>
</dbReference>
<evidence type="ECO:0000256" key="7">
    <source>
        <dbReference type="HAMAP-Rule" id="MF_01228"/>
    </source>
</evidence>
<comment type="caution">
    <text evidence="10">The sequence shown here is derived from an EMBL/GenBank/DDBJ whole genome shotgun (WGS) entry which is preliminary data.</text>
</comment>
<evidence type="ECO:0000256" key="3">
    <source>
        <dbReference type="ARBA" id="ARBA00022741"/>
    </source>
</evidence>
<reference evidence="10 11" key="1">
    <citation type="submission" date="2020-03" db="EMBL/GenBank/DDBJ databases">
        <authorList>
            <person name="Sun Q."/>
        </authorList>
    </citation>
    <scope>NUCLEOTIDE SEQUENCE [LARGE SCALE GENOMIC DNA]</scope>
    <source>
        <strain evidence="10 11">JC162</strain>
    </source>
</reference>
<keyword evidence="4 7" id="KW-0067">ATP-binding</keyword>
<dbReference type="PANTHER" id="PTHR43326">
    <property type="entry name" value="METHIONYL-TRNA SYNTHETASE"/>
    <property type="match status" value="1"/>
</dbReference>
<dbReference type="Pfam" id="PF19303">
    <property type="entry name" value="Anticodon_3"/>
    <property type="match status" value="1"/>
</dbReference>
<comment type="caution">
    <text evidence="7">Lacks conserved residue(s) required for the propagation of feature annotation.</text>
</comment>
<dbReference type="PRINTS" id="PR01041">
    <property type="entry name" value="TRNASYNTHMET"/>
</dbReference>
<dbReference type="EMBL" id="JABBKX010000004">
    <property type="protein sequence ID" value="NMJ42409.1"/>
    <property type="molecule type" value="Genomic_DNA"/>
</dbReference>
<dbReference type="InterPro" id="IPR014758">
    <property type="entry name" value="Met-tRNA_synth"/>
</dbReference>
<comment type="similarity">
    <text evidence="7">Belongs to the class-I aminoacyl-tRNA synthetase family. MetG type 2B subfamily.</text>
</comment>
<evidence type="ECO:0000259" key="9">
    <source>
        <dbReference type="Pfam" id="PF19303"/>
    </source>
</evidence>
<accession>A0A848EFQ1</accession>
<evidence type="ECO:0000256" key="2">
    <source>
        <dbReference type="ARBA" id="ARBA00022598"/>
    </source>
</evidence>
<gene>
    <name evidence="7" type="primary">metG</name>
    <name evidence="10" type="ORF">GWK16_14255</name>
</gene>
<dbReference type="InterPro" id="IPR014729">
    <property type="entry name" value="Rossmann-like_a/b/a_fold"/>
</dbReference>
<dbReference type="HAMAP" id="MF_01228">
    <property type="entry name" value="Met_tRNA_synth_type2"/>
    <property type="match status" value="1"/>
</dbReference>
<keyword evidence="5 7" id="KW-0648">Protein biosynthesis</keyword>
<comment type="function">
    <text evidence="1 7">Is required not only for elongation of protein synthesis but also for the initiation of all mRNA translation through initiator tRNA(fMet) aminoacylation.</text>
</comment>
<dbReference type="NCBIfam" id="TIGR00398">
    <property type="entry name" value="metG"/>
    <property type="match status" value="1"/>
</dbReference>
<dbReference type="CDD" id="cd07957">
    <property type="entry name" value="Anticodon_Ia_Met"/>
    <property type="match status" value="1"/>
</dbReference>
<evidence type="ECO:0000256" key="1">
    <source>
        <dbReference type="ARBA" id="ARBA00003314"/>
    </source>
</evidence>
<evidence type="ECO:0000256" key="5">
    <source>
        <dbReference type="ARBA" id="ARBA00022917"/>
    </source>
</evidence>
<dbReference type="Pfam" id="PF09334">
    <property type="entry name" value="tRNA-synt_1g"/>
    <property type="match status" value="1"/>
</dbReference>
<evidence type="ECO:0000256" key="4">
    <source>
        <dbReference type="ARBA" id="ARBA00022840"/>
    </source>
</evidence>
<dbReference type="InterPro" id="IPR033911">
    <property type="entry name" value="MetRS_core"/>
</dbReference>